<evidence type="ECO:0000256" key="3">
    <source>
        <dbReference type="SAM" id="Phobius"/>
    </source>
</evidence>
<feature type="region of interest" description="Disordered" evidence="2">
    <location>
        <begin position="186"/>
        <end position="216"/>
    </location>
</feature>
<dbReference type="Pfam" id="PF07686">
    <property type="entry name" value="V-set"/>
    <property type="match status" value="1"/>
</dbReference>
<dbReference type="InterPro" id="IPR013106">
    <property type="entry name" value="Ig_V-set"/>
</dbReference>
<keyword evidence="1" id="KW-0393">Immunoglobulin domain</keyword>
<dbReference type="InterPro" id="IPR003599">
    <property type="entry name" value="Ig_sub"/>
</dbReference>
<protein>
    <recommendedName>
        <fullName evidence="5">Immunoglobulin domain-containing protein</fullName>
    </recommendedName>
</protein>
<evidence type="ECO:0000256" key="2">
    <source>
        <dbReference type="SAM" id="MobiDB-lite"/>
    </source>
</evidence>
<dbReference type="Gene3D" id="2.60.40.10">
    <property type="entry name" value="Immunoglobulins"/>
    <property type="match status" value="2"/>
</dbReference>
<dbReference type="PANTHER" id="PTHR21063:SF4">
    <property type="entry name" value="CD48 ANTIGEN-RELATED"/>
    <property type="match status" value="1"/>
</dbReference>
<dbReference type="Proteomes" id="UP001558613">
    <property type="component" value="Unassembled WGS sequence"/>
</dbReference>
<dbReference type="SUPFAM" id="SSF48726">
    <property type="entry name" value="Immunoglobulin"/>
    <property type="match status" value="1"/>
</dbReference>
<feature type="domain" description="Immunoglobulin" evidence="5">
    <location>
        <begin position="358"/>
        <end position="466"/>
    </location>
</feature>
<keyword evidence="3" id="KW-0812">Transmembrane</keyword>
<feature type="signal peptide" evidence="4">
    <location>
        <begin position="1"/>
        <end position="19"/>
    </location>
</feature>
<dbReference type="EMBL" id="JAYMGO010000022">
    <property type="protein sequence ID" value="KAL1252126.1"/>
    <property type="molecule type" value="Genomic_DNA"/>
</dbReference>
<keyword evidence="3" id="KW-1133">Transmembrane helix</keyword>
<feature type="compositionally biased region" description="Basic and acidic residues" evidence="2">
    <location>
        <begin position="342"/>
        <end position="351"/>
    </location>
</feature>
<evidence type="ECO:0000256" key="4">
    <source>
        <dbReference type="SAM" id="SignalP"/>
    </source>
</evidence>
<reference evidence="6 7" key="1">
    <citation type="submission" date="2023-09" db="EMBL/GenBank/DDBJ databases">
        <authorList>
            <person name="Wang M."/>
        </authorList>
    </citation>
    <scope>NUCLEOTIDE SEQUENCE [LARGE SCALE GENOMIC DNA]</scope>
    <source>
        <strain evidence="6">GT-2023</strain>
        <tissue evidence="6">Liver</tissue>
    </source>
</reference>
<evidence type="ECO:0000313" key="6">
    <source>
        <dbReference type="EMBL" id="KAL1252126.1"/>
    </source>
</evidence>
<dbReference type="SUPFAM" id="SSF49265">
    <property type="entry name" value="Fibronectin type III"/>
    <property type="match status" value="1"/>
</dbReference>
<keyword evidence="3" id="KW-0472">Membrane</keyword>
<feature type="transmembrane region" description="Helical" evidence="3">
    <location>
        <begin position="134"/>
        <end position="156"/>
    </location>
</feature>
<feature type="region of interest" description="Disordered" evidence="2">
    <location>
        <begin position="332"/>
        <end position="351"/>
    </location>
</feature>
<gene>
    <name evidence="6" type="ORF">QQF64_019922</name>
</gene>
<dbReference type="InterPro" id="IPR036116">
    <property type="entry name" value="FN3_sf"/>
</dbReference>
<feature type="compositionally biased region" description="Polar residues" evidence="2">
    <location>
        <begin position="195"/>
        <end position="209"/>
    </location>
</feature>
<name>A0ABR3LGV1_9TELE</name>
<dbReference type="PANTHER" id="PTHR21063">
    <property type="entry name" value="LFA-3"/>
    <property type="match status" value="1"/>
</dbReference>
<evidence type="ECO:0000256" key="1">
    <source>
        <dbReference type="ARBA" id="ARBA00023319"/>
    </source>
</evidence>
<dbReference type="InterPro" id="IPR036179">
    <property type="entry name" value="Ig-like_dom_sf"/>
</dbReference>
<feature type="chain" id="PRO_5047090138" description="Immunoglobulin domain-containing protein" evidence="4">
    <location>
        <begin position="20"/>
        <end position="482"/>
    </location>
</feature>
<organism evidence="6 7">
    <name type="scientific">Cirrhinus molitorella</name>
    <name type="common">mud carp</name>
    <dbReference type="NCBI Taxonomy" id="172907"/>
    <lineage>
        <taxon>Eukaryota</taxon>
        <taxon>Metazoa</taxon>
        <taxon>Chordata</taxon>
        <taxon>Craniata</taxon>
        <taxon>Vertebrata</taxon>
        <taxon>Euteleostomi</taxon>
        <taxon>Actinopterygii</taxon>
        <taxon>Neopterygii</taxon>
        <taxon>Teleostei</taxon>
        <taxon>Ostariophysi</taxon>
        <taxon>Cypriniformes</taxon>
        <taxon>Cyprinidae</taxon>
        <taxon>Labeoninae</taxon>
        <taxon>Labeonini</taxon>
        <taxon>Cirrhinus</taxon>
    </lineage>
</organism>
<evidence type="ECO:0000313" key="7">
    <source>
        <dbReference type="Proteomes" id="UP001558613"/>
    </source>
</evidence>
<evidence type="ECO:0000259" key="5">
    <source>
        <dbReference type="SMART" id="SM00409"/>
    </source>
</evidence>
<keyword evidence="4" id="KW-0732">Signal</keyword>
<dbReference type="SMART" id="SM00409">
    <property type="entry name" value="IG"/>
    <property type="match status" value="1"/>
</dbReference>
<accession>A0ABR3LGV1</accession>
<feature type="transmembrane region" description="Helical" evidence="3">
    <location>
        <begin position="278"/>
        <end position="297"/>
    </location>
</feature>
<dbReference type="InterPro" id="IPR013783">
    <property type="entry name" value="Ig-like_fold"/>
</dbReference>
<sequence>MILLSVCLFLGIIPSFAFSASSEPMKLHPPFNLSVVEKESELWLYWNNSRNSLCIENEVRHRIDSSDWKITAPSTRTFFSLPFPLKKQYKFQVRARIESSCGQSMFWSDWSEPVYWGSSEANNSTATGLSTGQLVLVCVCALAVVVVVVLSGVCCYQHRTSKQAANQGHTNGEELVSLNNGLAPVNAGDVDRPNNAGTETPDQHSQNCESGAETGLKEKARDAKDSHISLSLPLEVEYQDKNTYSCVLNNPISNQTQHLDISKLCHTCSAPGLPAGHIALVCFCALTVAAVVCVIVYCCHQRRPKQAGHQSESDGEEHIKLTNDIGNAAGVNWLNNNGETPDQERHSQNNSFVEKDEIKSVLAMVGETVTLHSDVTEIQENELVRWKFADSKAHKLAEFFVIAKWDKTNKEEYLHNEEKFKERLRLEHNTGSLTITNITPEHYGHYKLHITSEGQKISKTFNLVAHVPKKRQSTILRRETCP</sequence>
<proteinExistence type="predicted"/>
<comment type="caution">
    <text evidence="6">The sequence shown here is derived from an EMBL/GenBank/DDBJ whole genome shotgun (WGS) entry which is preliminary data.</text>
</comment>
<keyword evidence="7" id="KW-1185">Reference proteome</keyword>